<organism evidence="1 2">
    <name type="scientific">Bacillus pumilus</name>
    <name type="common">Bacillus mesentericus</name>
    <dbReference type="NCBI Taxonomy" id="1408"/>
    <lineage>
        <taxon>Bacteria</taxon>
        <taxon>Bacillati</taxon>
        <taxon>Bacillota</taxon>
        <taxon>Bacilli</taxon>
        <taxon>Bacillales</taxon>
        <taxon>Bacillaceae</taxon>
        <taxon>Bacillus</taxon>
    </lineage>
</organism>
<dbReference type="RefSeq" id="WP_106030361.1">
    <property type="nucleotide sequence ID" value="NZ_CP187658.1"/>
</dbReference>
<name>A0AAE4B665_BACPU</name>
<comment type="caution">
    <text evidence="1">The sequence shown here is derived from an EMBL/GenBank/DDBJ whole genome shotgun (WGS) entry which is preliminary data.</text>
</comment>
<evidence type="ECO:0000313" key="1">
    <source>
        <dbReference type="EMBL" id="MDR4249036.1"/>
    </source>
</evidence>
<sequence>MNITINQITPRRENNEITSIQVNFTARTLDGNISLSGNIPIDEFGNSVDLISLEKSVRDALVKRIMTGEDSEE</sequence>
<reference evidence="1" key="1">
    <citation type="submission" date="2019-07" db="EMBL/GenBank/DDBJ databases">
        <title>Phylogenomic Reclassification of ATCC Bacillus Strains and Various Taxa within the Genus Bacillus.</title>
        <authorList>
            <person name="Riojas M.A."/>
            <person name="Frank A.M."/>
            <person name="Fenn S.L."/>
            <person name="King S."/>
            <person name="Brower S."/>
            <person name="Hazbon M.H."/>
        </authorList>
    </citation>
    <scope>NUCLEOTIDE SEQUENCE</scope>
    <source>
        <strain evidence="1">ATCC 27142</strain>
    </source>
</reference>
<proteinExistence type="predicted"/>
<dbReference type="EMBL" id="VKQA01000001">
    <property type="protein sequence ID" value="MDR4249036.1"/>
    <property type="molecule type" value="Genomic_DNA"/>
</dbReference>
<dbReference type="Proteomes" id="UP001182042">
    <property type="component" value="Unassembled WGS sequence"/>
</dbReference>
<gene>
    <name evidence="1" type="ORF">FO508_01565</name>
</gene>
<protein>
    <submittedName>
        <fullName evidence="1">Uncharacterized protein</fullName>
    </submittedName>
</protein>
<dbReference type="AlphaFoldDB" id="A0AAE4B665"/>
<evidence type="ECO:0000313" key="2">
    <source>
        <dbReference type="Proteomes" id="UP001182042"/>
    </source>
</evidence>
<accession>A0AAE4B665</accession>